<gene>
    <name evidence="2" type="ORF">ACG01O_22210</name>
</gene>
<dbReference type="CDD" id="cd20746">
    <property type="entry name" value="FIX_Ntox15_NUC_DUF4112_RhsA-like"/>
    <property type="match status" value="1"/>
</dbReference>
<feature type="region of interest" description="Disordered" evidence="1">
    <location>
        <begin position="520"/>
        <end position="544"/>
    </location>
</feature>
<evidence type="ECO:0000313" key="3">
    <source>
        <dbReference type="Proteomes" id="UP001606303"/>
    </source>
</evidence>
<dbReference type="RefSeq" id="WP_394387791.1">
    <property type="nucleotide sequence ID" value="NZ_JBIGIB010000013.1"/>
</dbReference>
<feature type="compositionally biased region" description="Basic and acidic residues" evidence="1">
    <location>
        <begin position="520"/>
        <end position="535"/>
    </location>
</feature>
<dbReference type="InterPro" id="IPR049802">
    <property type="entry name" value="RhsC-like_FIX"/>
</dbReference>
<reference evidence="2 3" key="1">
    <citation type="submission" date="2024-08" db="EMBL/GenBank/DDBJ databases">
        <authorList>
            <person name="Lu H."/>
        </authorList>
    </citation>
    <scope>NUCLEOTIDE SEQUENCE [LARGE SCALE GENOMIC DNA]</scope>
    <source>
        <strain evidence="2 3">BYS87W</strain>
    </source>
</reference>
<protein>
    <submittedName>
        <fullName evidence="2">Uncharacterized protein</fullName>
    </submittedName>
</protein>
<accession>A0ABW7H542</accession>
<feature type="region of interest" description="Disordered" evidence="1">
    <location>
        <begin position="231"/>
        <end position="281"/>
    </location>
</feature>
<keyword evidence="3" id="KW-1185">Reference proteome</keyword>
<organism evidence="2 3">
    <name type="scientific">Pelomonas baiyunensis</name>
    <dbReference type="NCBI Taxonomy" id="3299026"/>
    <lineage>
        <taxon>Bacteria</taxon>
        <taxon>Pseudomonadati</taxon>
        <taxon>Pseudomonadota</taxon>
        <taxon>Betaproteobacteria</taxon>
        <taxon>Burkholderiales</taxon>
        <taxon>Sphaerotilaceae</taxon>
        <taxon>Roseateles</taxon>
    </lineage>
</organism>
<evidence type="ECO:0000256" key="1">
    <source>
        <dbReference type="SAM" id="MobiDB-lite"/>
    </source>
</evidence>
<sequence>MSRADVESFFRTLLLGDFDENQNSAALVVGGLLGLIPVLDQVLDARDITGSLYKINQAGGFKNASTDQVVSFGFAAFGAIPEVGSVFKGVFKPLYKQRKAAKGAVHGGLHALEVMLGMKKGGALTWIRKELIGKWGPRTRDAIATANAALSATIELTEFLATASGWKDWLVPDSIQALARQLLPGLKALRGSLDAPIQRASNEIREFLEDLLGEQAAAVVMAVGQTAAAGSAVPGSRTRNGHNAAAVHSPDRHTSTKTKPTRHGEETVSAKPKVDAKSGSGPVHAVVQATAKATKDLANQQKGLIGEHVADFHELNRLGGNWPHDKSTGSWSPATVKKLNVDKRPVNLSLADLPKVNHAGIDAVWEHAGQYTVTEAKASASIGAVYGMGKFKEKKGLIPVVTGLNQDQQLLHYLLSDSSDKKGTQTALMQMGAAWVQDRAPREGLSAAVTAALRVRNKANYKRHVVLVTLESPGGLAHAEAMIDVSMGKPASELHPHTDHSLTREWEAAAIDAVDAARLNAHEARRAASKPDDAAPKPSRRKNK</sequence>
<dbReference type="EMBL" id="JBIGIB010000013">
    <property type="protein sequence ID" value="MFG6469343.1"/>
    <property type="molecule type" value="Genomic_DNA"/>
</dbReference>
<comment type="caution">
    <text evidence="2">The sequence shown here is derived from an EMBL/GenBank/DDBJ whole genome shotgun (WGS) entry which is preliminary data.</text>
</comment>
<proteinExistence type="predicted"/>
<name>A0ABW7H542_9BURK</name>
<dbReference type="Proteomes" id="UP001606303">
    <property type="component" value="Unassembled WGS sequence"/>
</dbReference>
<evidence type="ECO:0000313" key="2">
    <source>
        <dbReference type="EMBL" id="MFG6469343.1"/>
    </source>
</evidence>
<feature type="compositionally biased region" description="Basic and acidic residues" evidence="1">
    <location>
        <begin position="262"/>
        <end position="276"/>
    </location>
</feature>